<dbReference type="OrthoDB" id="4961576at2"/>
<proteinExistence type="predicted"/>
<protein>
    <recommendedName>
        <fullName evidence="3">Guanylate cyclase domain-containing protein</fullName>
    </recommendedName>
</protein>
<comment type="caution">
    <text evidence="1">The sequence shown here is derived from an EMBL/GenBank/DDBJ whole genome shotgun (WGS) entry which is preliminary data.</text>
</comment>
<evidence type="ECO:0000313" key="2">
    <source>
        <dbReference type="Proteomes" id="UP000256269"/>
    </source>
</evidence>
<gene>
    <name evidence="1" type="ORF">BCF44_115125</name>
</gene>
<evidence type="ECO:0008006" key="3">
    <source>
        <dbReference type="Google" id="ProtNLM"/>
    </source>
</evidence>
<dbReference type="RefSeq" id="WP_116179275.1">
    <property type="nucleotide sequence ID" value="NZ_CP144375.1"/>
</dbReference>
<organism evidence="1 2">
    <name type="scientific">Kutzneria buriramensis</name>
    <dbReference type="NCBI Taxonomy" id="1045776"/>
    <lineage>
        <taxon>Bacteria</taxon>
        <taxon>Bacillati</taxon>
        <taxon>Actinomycetota</taxon>
        <taxon>Actinomycetes</taxon>
        <taxon>Pseudonocardiales</taxon>
        <taxon>Pseudonocardiaceae</taxon>
        <taxon>Kutzneria</taxon>
    </lineage>
</organism>
<name>A0A3E0H2V9_9PSEU</name>
<evidence type="ECO:0000313" key="1">
    <source>
        <dbReference type="EMBL" id="REH37121.1"/>
    </source>
</evidence>
<sequence>MTPNLATVACLPVTVADDTAALSVVLTPGPPEPGWHRIVTHVRGQLSPSVPVADLSGPSLSAVAGIGESTFGWTLGRFDGPALPTEAVALQAFLPIESSPRELDLTVRVDMSFARKGLRRRIDHHRAPAPWRFRVVVPSRRSAAADKPRVRLCLAADIERYSRFGNPEAMLAQERLLIVMRRARAHAGVDESAVLTEGAGDSQFAILPEGLDETRVVPLLIEGLAQALRDVNRDLDDHHRLRIRMAMDRGLLTPSVNGWVGSSTIAVHRLLDSPALRTALAADRGVDHAVMVSRTLFQDVIRHGYHGLTPGAFAEMDVDIPGKGFSERAWLHVPR</sequence>
<dbReference type="EMBL" id="QUNO01000015">
    <property type="protein sequence ID" value="REH37121.1"/>
    <property type="molecule type" value="Genomic_DNA"/>
</dbReference>
<accession>A0A3E0H2V9</accession>
<reference evidence="1 2" key="1">
    <citation type="submission" date="2018-08" db="EMBL/GenBank/DDBJ databases">
        <title>Genomic Encyclopedia of Archaeal and Bacterial Type Strains, Phase II (KMG-II): from individual species to whole genera.</title>
        <authorList>
            <person name="Goeker M."/>
        </authorList>
    </citation>
    <scope>NUCLEOTIDE SEQUENCE [LARGE SCALE GENOMIC DNA]</scope>
    <source>
        <strain evidence="1 2">DSM 45791</strain>
    </source>
</reference>
<dbReference type="Proteomes" id="UP000256269">
    <property type="component" value="Unassembled WGS sequence"/>
</dbReference>
<keyword evidence="2" id="KW-1185">Reference proteome</keyword>
<dbReference type="AlphaFoldDB" id="A0A3E0H2V9"/>